<feature type="region of interest" description="Disordered" evidence="1">
    <location>
        <begin position="43"/>
        <end position="62"/>
    </location>
</feature>
<name>A0A166KAG2_9AGAM</name>
<organism evidence="2 3">
    <name type="scientific">Athelia psychrophila</name>
    <dbReference type="NCBI Taxonomy" id="1759441"/>
    <lineage>
        <taxon>Eukaryota</taxon>
        <taxon>Fungi</taxon>
        <taxon>Dikarya</taxon>
        <taxon>Basidiomycota</taxon>
        <taxon>Agaricomycotina</taxon>
        <taxon>Agaricomycetes</taxon>
        <taxon>Agaricomycetidae</taxon>
        <taxon>Atheliales</taxon>
        <taxon>Atheliaceae</taxon>
        <taxon>Athelia</taxon>
    </lineage>
</organism>
<gene>
    <name evidence="2" type="ORF">FIBSPDRAFT_890935</name>
</gene>
<reference evidence="2 3" key="1">
    <citation type="journal article" date="2016" name="Mol. Biol. Evol.">
        <title>Comparative Genomics of Early-Diverging Mushroom-Forming Fungi Provides Insights into the Origins of Lignocellulose Decay Capabilities.</title>
        <authorList>
            <person name="Nagy L.G."/>
            <person name="Riley R."/>
            <person name="Tritt A."/>
            <person name="Adam C."/>
            <person name="Daum C."/>
            <person name="Floudas D."/>
            <person name="Sun H."/>
            <person name="Yadav J.S."/>
            <person name="Pangilinan J."/>
            <person name="Larsson K.H."/>
            <person name="Matsuura K."/>
            <person name="Barry K."/>
            <person name="Labutti K."/>
            <person name="Kuo R."/>
            <person name="Ohm R.A."/>
            <person name="Bhattacharya S.S."/>
            <person name="Shirouzu T."/>
            <person name="Yoshinaga Y."/>
            <person name="Martin F.M."/>
            <person name="Grigoriev I.V."/>
            <person name="Hibbett D.S."/>
        </authorList>
    </citation>
    <scope>NUCLEOTIDE SEQUENCE [LARGE SCALE GENOMIC DNA]</scope>
    <source>
        <strain evidence="2 3">CBS 109695</strain>
    </source>
</reference>
<keyword evidence="3" id="KW-1185">Reference proteome</keyword>
<dbReference type="EMBL" id="KV417545">
    <property type="protein sequence ID" value="KZP21703.1"/>
    <property type="molecule type" value="Genomic_DNA"/>
</dbReference>
<protein>
    <submittedName>
        <fullName evidence="2">Uncharacterized protein</fullName>
    </submittedName>
</protein>
<evidence type="ECO:0000256" key="1">
    <source>
        <dbReference type="SAM" id="MobiDB-lite"/>
    </source>
</evidence>
<dbReference type="Proteomes" id="UP000076532">
    <property type="component" value="Unassembled WGS sequence"/>
</dbReference>
<sequence length="143" mass="16050">MSVRYSVGMYAVQAPGLRRLTLDDLYPGYVLLQFRVTEIEHGRDGVDAPRNQRKKSPRGDVASLSLSPLPPRPVWYEASTDPGLLAFTNAFARALLLSSPYRAVSSLRVRFRLFYASPGPNYLIVVLSYTGHMLFEDHVSFLS</sequence>
<proteinExistence type="predicted"/>
<evidence type="ECO:0000313" key="2">
    <source>
        <dbReference type="EMBL" id="KZP21703.1"/>
    </source>
</evidence>
<evidence type="ECO:0000313" key="3">
    <source>
        <dbReference type="Proteomes" id="UP000076532"/>
    </source>
</evidence>
<accession>A0A166KAG2</accession>
<dbReference type="AlphaFoldDB" id="A0A166KAG2"/>